<dbReference type="AlphaFoldDB" id="A0A084ACN1"/>
<protein>
    <submittedName>
        <fullName evidence="2">Putative transcriptional regulator</fullName>
    </submittedName>
</protein>
<dbReference type="EMBL" id="AZSI01000014">
    <property type="protein sequence ID" value="KEY63060.1"/>
    <property type="molecule type" value="Genomic_DNA"/>
</dbReference>
<reference evidence="2 3" key="1">
    <citation type="submission" date="2014-06" db="EMBL/GenBank/DDBJ databases">
        <title>Draft genome sequence of the putrescine producing strain Lactococcus lactis subsp cremoris GE214.</title>
        <authorList>
            <person name="Ladero V."/>
            <person name="Linares D.M."/>
            <person name="del Rio B."/>
            <person name="Mayo B."/>
            <person name="Martin M.C."/>
            <person name="Fernandez M."/>
            <person name="Alvarez M.A."/>
        </authorList>
    </citation>
    <scope>NUCLEOTIDE SEQUENCE [LARGE SCALE GENOMIC DNA]</scope>
    <source>
        <strain evidence="2 3">GE214</strain>
    </source>
</reference>
<evidence type="ECO:0000313" key="2">
    <source>
        <dbReference type="EMBL" id="KEY63060.1"/>
    </source>
</evidence>
<dbReference type="Gene3D" id="1.10.260.40">
    <property type="entry name" value="lambda repressor-like DNA-binding domains"/>
    <property type="match status" value="1"/>
</dbReference>
<dbReference type="GO" id="GO:0003677">
    <property type="term" value="F:DNA binding"/>
    <property type="evidence" value="ECO:0007669"/>
    <property type="project" value="InterPro"/>
</dbReference>
<evidence type="ECO:0000259" key="1">
    <source>
        <dbReference type="PROSITE" id="PS50943"/>
    </source>
</evidence>
<dbReference type="RefSeq" id="WP_042747911.1">
    <property type="nucleotide sequence ID" value="NZ_AZSI01000014.1"/>
</dbReference>
<dbReference type="CDD" id="cd00093">
    <property type="entry name" value="HTH_XRE"/>
    <property type="match status" value="1"/>
</dbReference>
<dbReference type="InterPro" id="IPR001387">
    <property type="entry name" value="Cro/C1-type_HTH"/>
</dbReference>
<organism evidence="2 3">
    <name type="scientific">Lactococcus cremoris subsp. cremoris GE214</name>
    <dbReference type="NCBI Taxonomy" id="1415168"/>
    <lineage>
        <taxon>Bacteria</taxon>
        <taxon>Bacillati</taxon>
        <taxon>Bacillota</taxon>
        <taxon>Bacilli</taxon>
        <taxon>Lactobacillales</taxon>
        <taxon>Streptococcaceae</taxon>
        <taxon>Lactococcus</taxon>
        <taxon>Lactococcus cremoris subsp. cremoris</taxon>
    </lineage>
</organism>
<sequence>MAENQLFYPRLEELIRLSKKSFNQVERDLGYPRNALHNYKNGVEPSGIRLIELAHYFGVTPEYLLGISNDKKKNGTRIIFESLNDYHKKDLCIICQEWLLSSK</sequence>
<gene>
    <name evidence="2" type="ORF">U725_00739</name>
</gene>
<dbReference type="SUPFAM" id="SSF47413">
    <property type="entry name" value="lambda repressor-like DNA-binding domains"/>
    <property type="match status" value="1"/>
</dbReference>
<dbReference type="PATRIC" id="fig|1415168.3.peg.784"/>
<accession>A0A084ACN1</accession>
<dbReference type="Proteomes" id="UP000028401">
    <property type="component" value="Unassembled WGS sequence"/>
</dbReference>
<feature type="domain" description="HTH cro/C1-type" evidence="1">
    <location>
        <begin position="24"/>
        <end position="64"/>
    </location>
</feature>
<dbReference type="PROSITE" id="PS50943">
    <property type="entry name" value="HTH_CROC1"/>
    <property type="match status" value="1"/>
</dbReference>
<comment type="caution">
    <text evidence="2">The sequence shown here is derived from an EMBL/GenBank/DDBJ whole genome shotgun (WGS) entry which is preliminary data.</text>
</comment>
<dbReference type="Pfam" id="PF01381">
    <property type="entry name" value="HTH_3"/>
    <property type="match status" value="1"/>
</dbReference>
<name>A0A084ACN1_LACLC</name>
<proteinExistence type="predicted"/>
<dbReference type="SMART" id="SM00530">
    <property type="entry name" value="HTH_XRE"/>
    <property type="match status" value="1"/>
</dbReference>
<dbReference type="InterPro" id="IPR010982">
    <property type="entry name" value="Lambda_DNA-bd_dom_sf"/>
</dbReference>
<evidence type="ECO:0000313" key="3">
    <source>
        <dbReference type="Proteomes" id="UP000028401"/>
    </source>
</evidence>